<comment type="caution">
    <text evidence="2">The sequence shown here is derived from an EMBL/GenBank/DDBJ whole genome shotgun (WGS) entry which is preliminary data.</text>
</comment>
<dbReference type="Pfam" id="PF12713">
    <property type="entry name" value="DUF3806"/>
    <property type="match status" value="1"/>
</dbReference>
<dbReference type="AlphaFoldDB" id="A0A510V6M2"/>
<name>A0A510V6M2_9CELL</name>
<dbReference type="Proteomes" id="UP000321118">
    <property type="component" value="Unassembled WGS sequence"/>
</dbReference>
<evidence type="ECO:0000313" key="2">
    <source>
        <dbReference type="EMBL" id="GEK22499.1"/>
    </source>
</evidence>
<gene>
    <name evidence="2" type="ORF">CXY01_30190</name>
</gene>
<sequence length="142" mass="15038">MQVEPLNAAELVWAAQHREIISGLCAGTVDTQTLGDLFDRVQAIWLQSEVQDRTDPESLVHAFGVSLGDLVAQRVPALLWGSAPGDGSAELVLTHPQVDLVVFPVAAVAQAWGEAPVGWVAQYVDEASTGALEIIAGAHQPH</sequence>
<accession>A0A510V6M2</accession>
<organism evidence="2 3">
    <name type="scientific">Cellulomonas xylanilytica</name>
    <dbReference type="NCBI Taxonomy" id="233583"/>
    <lineage>
        <taxon>Bacteria</taxon>
        <taxon>Bacillati</taxon>
        <taxon>Actinomycetota</taxon>
        <taxon>Actinomycetes</taxon>
        <taxon>Micrococcales</taxon>
        <taxon>Cellulomonadaceae</taxon>
        <taxon>Cellulomonas</taxon>
    </lineage>
</organism>
<evidence type="ECO:0000259" key="1">
    <source>
        <dbReference type="Pfam" id="PF12713"/>
    </source>
</evidence>
<dbReference type="EMBL" id="BJUB01000009">
    <property type="protein sequence ID" value="GEK22499.1"/>
    <property type="molecule type" value="Genomic_DNA"/>
</dbReference>
<dbReference type="InterPro" id="IPR024266">
    <property type="entry name" value="DUF3806"/>
</dbReference>
<feature type="domain" description="DUF3806" evidence="1">
    <location>
        <begin position="48"/>
        <end position="123"/>
    </location>
</feature>
<proteinExistence type="predicted"/>
<protein>
    <recommendedName>
        <fullName evidence="1">DUF3806 domain-containing protein</fullName>
    </recommendedName>
</protein>
<reference evidence="2 3" key="1">
    <citation type="submission" date="2019-07" db="EMBL/GenBank/DDBJ databases">
        <title>Whole genome shotgun sequence of Cellulomonas xylanilytica NBRC 101102.</title>
        <authorList>
            <person name="Hosoyama A."/>
            <person name="Uohara A."/>
            <person name="Ohji S."/>
            <person name="Ichikawa N."/>
        </authorList>
    </citation>
    <scope>NUCLEOTIDE SEQUENCE [LARGE SCALE GENOMIC DNA]</scope>
    <source>
        <strain evidence="2 3">NBRC 101102</strain>
    </source>
</reference>
<evidence type="ECO:0000313" key="3">
    <source>
        <dbReference type="Proteomes" id="UP000321118"/>
    </source>
</evidence>
<keyword evidence="3" id="KW-1185">Reference proteome</keyword>